<dbReference type="Proteomes" id="UP000253551">
    <property type="component" value="Unassembled WGS sequence"/>
</dbReference>
<feature type="transmembrane region" description="Helical" evidence="5">
    <location>
        <begin position="342"/>
        <end position="361"/>
    </location>
</feature>
<dbReference type="GO" id="GO:0016020">
    <property type="term" value="C:membrane"/>
    <property type="evidence" value="ECO:0007669"/>
    <property type="project" value="UniProtKB-SubCell"/>
</dbReference>
<proteinExistence type="predicted"/>
<dbReference type="Pfam" id="PF07690">
    <property type="entry name" value="MFS_1"/>
    <property type="match status" value="1"/>
</dbReference>
<feature type="transmembrane region" description="Helical" evidence="5">
    <location>
        <begin position="373"/>
        <end position="395"/>
    </location>
</feature>
<evidence type="ECO:0000313" key="8">
    <source>
        <dbReference type="Proteomes" id="UP000253551"/>
    </source>
</evidence>
<comment type="caution">
    <text evidence="7">The sequence shown here is derived from an EMBL/GenBank/DDBJ whole genome shotgun (WGS) entry which is preliminary data.</text>
</comment>
<feature type="transmembrane region" description="Helical" evidence="5">
    <location>
        <begin position="239"/>
        <end position="258"/>
    </location>
</feature>
<gene>
    <name evidence="7" type="ORF">CU098_004657</name>
</gene>
<feature type="transmembrane region" description="Helical" evidence="5">
    <location>
        <begin position="50"/>
        <end position="70"/>
    </location>
</feature>
<feature type="chain" id="PRO_5016976569" description="Major facilitator superfamily (MFS) profile domain-containing protein" evidence="6">
    <location>
        <begin position="26"/>
        <end position="410"/>
    </location>
</feature>
<evidence type="ECO:0000256" key="2">
    <source>
        <dbReference type="ARBA" id="ARBA00022692"/>
    </source>
</evidence>
<name>A0A367KR74_RHIST</name>
<feature type="transmembrane region" description="Helical" evidence="5">
    <location>
        <begin position="311"/>
        <end position="330"/>
    </location>
</feature>
<sequence length="410" mass="44464">MVLKPSKLTLALAFLSALIVANVSGPQYIYPTFGSSLNDRFEWTPVENSIVSTSCFIGVSFSGPLCAWMLESLGITKTLRISAVLVFLGPFLVAQTYAGRLPSHFILCTVYLIFTGLGGAAAFLCTLDSQSHNFKERRGLSMGLTTASVGICGVVFSQINDLLFGPNVFSVNAPYSNDSTYHFLMFLSICMATGILLGSFFLGPIVPAYEPILPDRVDQEDTIKSETTLSGTDLLKHPIGGGIFCALFIVIGIGYVYLANIGQILHAISSESDQHDRNLHITLFSLGNCGSRVIFGALSDLLKNKYGVHRVWAFVYAIVTLLLALMFLVSHETISLEELKPCTVIISMSYGILFGVAPAVTTEFGTKVFARNWGLLLYAPAFGSQLFNVLFGVLYGTEAEKQHDHLSAVT</sequence>
<evidence type="ECO:0000256" key="1">
    <source>
        <dbReference type="ARBA" id="ARBA00004141"/>
    </source>
</evidence>
<keyword evidence="6" id="KW-0732">Signal</keyword>
<feature type="transmembrane region" description="Helical" evidence="5">
    <location>
        <begin position="179"/>
        <end position="202"/>
    </location>
</feature>
<evidence type="ECO:0000256" key="3">
    <source>
        <dbReference type="ARBA" id="ARBA00022989"/>
    </source>
</evidence>
<dbReference type="InterPro" id="IPR036259">
    <property type="entry name" value="MFS_trans_sf"/>
</dbReference>
<keyword evidence="3 5" id="KW-1133">Transmembrane helix</keyword>
<feature type="transmembrane region" description="Helical" evidence="5">
    <location>
        <begin position="79"/>
        <end position="98"/>
    </location>
</feature>
<dbReference type="PANTHER" id="PTHR21576:SF158">
    <property type="entry name" value="RIBOSOMAL RNA-PROCESSING PROTEIN 12-LIKE CONSERVED DOMAIN-CONTAINING PROTEIN"/>
    <property type="match status" value="1"/>
</dbReference>
<evidence type="ECO:0008006" key="9">
    <source>
        <dbReference type="Google" id="ProtNLM"/>
    </source>
</evidence>
<dbReference type="PANTHER" id="PTHR21576">
    <property type="entry name" value="UNCHARACTERIZED NODULIN-LIKE PROTEIN"/>
    <property type="match status" value="1"/>
</dbReference>
<dbReference type="EMBL" id="PJQM01000601">
    <property type="protein sequence ID" value="RCI04704.1"/>
    <property type="molecule type" value="Genomic_DNA"/>
</dbReference>
<comment type="subcellular location">
    <subcellularLocation>
        <location evidence="1">Membrane</location>
        <topology evidence="1">Multi-pass membrane protein</topology>
    </subcellularLocation>
</comment>
<accession>A0A367KR74</accession>
<feature type="signal peptide" evidence="6">
    <location>
        <begin position="1"/>
        <end position="25"/>
    </location>
</feature>
<evidence type="ECO:0000313" key="7">
    <source>
        <dbReference type="EMBL" id="RCI04704.1"/>
    </source>
</evidence>
<dbReference type="STRING" id="4846.A0A367KR74"/>
<organism evidence="7 8">
    <name type="scientific">Rhizopus stolonifer</name>
    <name type="common">Rhizopus nigricans</name>
    <dbReference type="NCBI Taxonomy" id="4846"/>
    <lineage>
        <taxon>Eukaryota</taxon>
        <taxon>Fungi</taxon>
        <taxon>Fungi incertae sedis</taxon>
        <taxon>Mucoromycota</taxon>
        <taxon>Mucoromycotina</taxon>
        <taxon>Mucoromycetes</taxon>
        <taxon>Mucorales</taxon>
        <taxon>Mucorineae</taxon>
        <taxon>Rhizopodaceae</taxon>
        <taxon>Rhizopus</taxon>
    </lineage>
</organism>
<evidence type="ECO:0000256" key="4">
    <source>
        <dbReference type="ARBA" id="ARBA00023136"/>
    </source>
</evidence>
<dbReference type="SUPFAM" id="SSF103473">
    <property type="entry name" value="MFS general substrate transporter"/>
    <property type="match status" value="1"/>
</dbReference>
<keyword evidence="8" id="KW-1185">Reference proteome</keyword>
<dbReference type="GO" id="GO:0022857">
    <property type="term" value="F:transmembrane transporter activity"/>
    <property type="evidence" value="ECO:0007669"/>
    <property type="project" value="InterPro"/>
</dbReference>
<dbReference type="OrthoDB" id="410267at2759"/>
<evidence type="ECO:0000256" key="5">
    <source>
        <dbReference type="SAM" id="Phobius"/>
    </source>
</evidence>
<dbReference type="Gene3D" id="1.20.1250.20">
    <property type="entry name" value="MFS general substrate transporter like domains"/>
    <property type="match status" value="2"/>
</dbReference>
<reference evidence="7 8" key="1">
    <citation type="journal article" date="2018" name="G3 (Bethesda)">
        <title>Phylogenetic and Phylogenomic Definition of Rhizopus Species.</title>
        <authorList>
            <person name="Gryganskyi A.P."/>
            <person name="Golan J."/>
            <person name="Dolatabadi S."/>
            <person name="Mondo S."/>
            <person name="Robb S."/>
            <person name="Idnurm A."/>
            <person name="Muszewska A."/>
            <person name="Steczkiewicz K."/>
            <person name="Masonjones S."/>
            <person name="Liao H.L."/>
            <person name="Gajdeczka M.T."/>
            <person name="Anike F."/>
            <person name="Vuek A."/>
            <person name="Anishchenko I.M."/>
            <person name="Voigt K."/>
            <person name="de Hoog G.S."/>
            <person name="Smith M.E."/>
            <person name="Heitman J."/>
            <person name="Vilgalys R."/>
            <person name="Stajich J.E."/>
        </authorList>
    </citation>
    <scope>NUCLEOTIDE SEQUENCE [LARGE SCALE GENOMIC DNA]</scope>
    <source>
        <strain evidence="7 8">LSU 92-RS-03</strain>
    </source>
</reference>
<feature type="transmembrane region" description="Helical" evidence="5">
    <location>
        <begin position="104"/>
        <end position="127"/>
    </location>
</feature>
<keyword evidence="2 5" id="KW-0812">Transmembrane</keyword>
<dbReference type="InterPro" id="IPR011701">
    <property type="entry name" value="MFS"/>
</dbReference>
<keyword evidence="4 5" id="KW-0472">Membrane</keyword>
<protein>
    <recommendedName>
        <fullName evidence="9">Major facilitator superfamily (MFS) profile domain-containing protein</fullName>
    </recommendedName>
</protein>
<evidence type="ECO:0000256" key="6">
    <source>
        <dbReference type="SAM" id="SignalP"/>
    </source>
</evidence>
<dbReference type="AlphaFoldDB" id="A0A367KR74"/>